<accession>A0AAU9WDW1</accession>
<evidence type="ECO:0000256" key="8">
    <source>
        <dbReference type="ARBA" id="ARBA00023224"/>
    </source>
</evidence>
<proteinExistence type="predicted"/>
<evidence type="ECO:0000313" key="11">
    <source>
        <dbReference type="EMBL" id="CAH3106736.1"/>
    </source>
</evidence>
<keyword evidence="3 9" id="KW-0812">Transmembrane</keyword>
<comment type="caution">
    <text evidence="11">The sequence shown here is derived from an EMBL/GenBank/DDBJ whole genome shotgun (WGS) entry which is preliminary data.</text>
</comment>
<evidence type="ECO:0000313" key="12">
    <source>
        <dbReference type="Proteomes" id="UP001159428"/>
    </source>
</evidence>
<dbReference type="GO" id="GO:0005886">
    <property type="term" value="C:plasma membrane"/>
    <property type="evidence" value="ECO:0007669"/>
    <property type="project" value="UniProtKB-SubCell"/>
</dbReference>
<protein>
    <recommendedName>
        <fullName evidence="10">G-protein coupled receptors family 1 profile domain-containing protein</fullName>
    </recommendedName>
</protein>
<dbReference type="PRINTS" id="PR00237">
    <property type="entry name" value="GPCRRHODOPSN"/>
</dbReference>
<keyword evidence="12" id="KW-1185">Reference proteome</keyword>
<evidence type="ECO:0000256" key="5">
    <source>
        <dbReference type="ARBA" id="ARBA00023040"/>
    </source>
</evidence>
<dbReference type="AlphaFoldDB" id="A0AAU9WDW1"/>
<dbReference type="SUPFAM" id="SSF81321">
    <property type="entry name" value="Family A G protein-coupled receptor-like"/>
    <property type="match status" value="1"/>
</dbReference>
<evidence type="ECO:0000259" key="10">
    <source>
        <dbReference type="PROSITE" id="PS50262"/>
    </source>
</evidence>
<evidence type="ECO:0000256" key="4">
    <source>
        <dbReference type="ARBA" id="ARBA00022989"/>
    </source>
</evidence>
<keyword evidence="2" id="KW-1003">Cell membrane</keyword>
<evidence type="ECO:0000256" key="6">
    <source>
        <dbReference type="ARBA" id="ARBA00023136"/>
    </source>
</evidence>
<organism evidence="11 12">
    <name type="scientific">Pocillopora meandrina</name>
    <dbReference type="NCBI Taxonomy" id="46732"/>
    <lineage>
        <taxon>Eukaryota</taxon>
        <taxon>Metazoa</taxon>
        <taxon>Cnidaria</taxon>
        <taxon>Anthozoa</taxon>
        <taxon>Hexacorallia</taxon>
        <taxon>Scleractinia</taxon>
        <taxon>Astrocoeniina</taxon>
        <taxon>Pocilloporidae</taxon>
        <taxon>Pocillopora</taxon>
    </lineage>
</organism>
<keyword evidence="5" id="KW-0297">G-protein coupled receptor</keyword>
<evidence type="ECO:0000256" key="2">
    <source>
        <dbReference type="ARBA" id="ARBA00022475"/>
    </source>
</evidence>
<dbReference type="PANTHER" id="PTHR24249:SF372">
    <property type="entry name" value="G-PROTEIN COUPLED RECEPTORS FAMILY 1 PROFILE DOMAIN-CONTAINING PROTEIN"/>
    <property type="match status" value="1"/>
</dbReference>
<feature type="non-terminal residue" evidence="11">
    <location>
        <position position="220"/>
    </location>
</feature>
<name>A0AAU9WDW1_9CNID</name>
<dbReference type="InterPro" id="IPR050569">
    <property type="entry name" value="TAAR"/>
</dbReference>
<reference evidence="11 12" key="1">
    <citation type="submission" date="2022-05" db="EMBL/GenBank/DDBJ databases">
        <authorList>
            <consortium name="Genoscope - CEA"/>
            <person name="William W."/>
        </authorList>
    </citation>
    <scope>NUCLEOTIDE SEQUENCE [LARGE SCALE GENOMIC DNA]</scope>
</reference>
<keyword evidence="4 9" id="KW-1133">Transmembrane helix</keyword>
<dbReference type="GO" id="GO:0004930">
    <property type="term" value="F:G protein-coupled receptor activity"/>
    <property type="evidence" value="ECO:0007669"/>
    <property type="project" value="UniProtKB-KW"/>
</dbReference>
<evidence type="ECO:0000256" key="7">
    <source>
        <dbReference type="ARBA" id="ARBA00023170"/>
    </source>
</evidence>
<evidence type="ECO:0000256" key="9">
    <source>
        <dbReference type="SAM" id="Phobius"/>
    </source>
</evidence>
<dbReference type="InterPro" id="IPR000276">
    <property type="entry name" value="GPCR_Rhodpsn"/>
</dbReference>
<keyword evidence="6 9" id="KW-0472">Membrane</keyword>
<feature type="non-terminal residue" evidence="11">
    <location>
        <position position="1"/>
    </location>
</feature>
<comment type="subcellular location">
    <subcellularLocation>
        <location evidence="1">Cell membrane</location>
        <topology evidence="1">Multi-pass membrane protein</topology>
    </subcellularLocation>
</comment>
<feature type="domain" description="G-protein coupled receptors family 1 profile" evidence="10">
    <location>
        <begin position="1"/>
        <end position="212"/>
    </location>
</feature>
<feature type="transmembrane region" description="Helical" evidence="9">
    <location>
        <begin position="93"/>
        <end position="118"/>
    </location>
</feature>
<sequence>CSGCKYSLTKYCWAIRFLKGFAFGANIFNLLAISLDRHEAFINPLRYTSKMTRKKLVFILAMVWGAPVLLAATRNFWQHSSSREMSLFIDKTYSIILTFIFVIIPFFLLLGINFRILIVIKKQVQRIHVANAVQNFPSNLSTKRSRAVNNVRKLKGTLACVVVVLIYVLCWLPRIFYNFCFLFRRKDLVSPLLIHLSLFFLFLQSSLNPFIYSFYRVEFR</sequence>
<feature type="transmembrane region" description="Helical" evidence="9">
    <location>
        <begin position="192"/>
        <end position="215"/>
    </location>
</feature>
<feature type="transmembrane region" description="Helical" evidence="9">
    <location>
        <begin position="156"/>
        <end position="177"/>
    </location>
</feature>
<feature type="transmembrane region" description="Helical" evidence="9">
    <location>
        <begin position="13"/>
        <end position="35"/>
    </location>
</feature>
<dbReference type="Gene3D" id="1.20.1070.10">
    <property type="entry name" value="Rhodopsin 7-helix transmembrane proteins"/>
    <property type="match status" value="1"/>
</dbReference>
<dbReference type="PANTHER" id="PTHR24249">
    <property type="entry name" value="HISTAMINE RECEPTOR-RELATED G-PROTEIN COUPLED RECEPTOR"/>
    <property type="match status" value="1"/>
</dbReference>
<dbReference type="EMBL" id="CALNXJ010000010">
    <property type="protein sequence ID" value="CAH3106736.1"/>
    <property type="molecule type" value="Genomic_DNA"/>
</dbReference>
<keyword evidence="8" id="KW-0807">Transducer</keyword>
<evidence type="ECO:0000256" key="1">
    <source>
        <dbReference type="ARBA" id="ARBA00004651"/>
    </source>
</evidence>
<dbReference type="Pfam" id="PF00001">
    <property type="entry name" value="7tm_1"/>
    <property type="match status" value="1"/>
</dbReference>
<gene>
    <name evidence="11" type="ORF">PMEA_00001671</name>
</gene>
<dbReference type="InterPro" id="IPR017452">
    <property type="entry name" value="GPCR_Rhodpsn_7TM"/>
</dbReference>
<dbReference type="Proteomes" id="UP001159428">
    <property type="component" value="Unassembled WGS sequence"/>
</dbReference>
<keyword evidence="7" id="KW-0675">Receptor</keyword>
<evidence type="ECO:0000256" key="3">
    <source>
        <dbReference type="ARBA" id="ARBA00022692"/>
    </source>
</evidence>
<dbReference type="PROSITE" id="PS50262">
    <property type="entry name" value="G_PROTEIN_RECEP_F1_2"/>
    <property type="match status" value="1"/>
</dbReference>
<feature type="transmembrane region" description="Helical" evidence="9">
    <location>
        <begin position="56"/>
        <end position="73"/>
    </location>
</feature>